<dbReference type="Proteomes" id="UP000006039">
    <property type="component" value="Unassembled WGS sequence"/>
</dbReference>
<reference evidence="2" key="2">
    <citation type="submission" date="2010-07" db="EMBL/GenBank/DDBJ databases">
        <authorList>
            <consortium name="The Broad Institute Genome Sequencing Platform"/>
            <consortium name="Broad Institute Genome Sequencing Center for Infectious Disease"/>
            <person name="Ma L.-J."/>
            <person name="Dead R."/>
            <person name="Young S."/>
            <person name="Zeng Q."/>
            <person name="Koehrsen M."/>
            <person name="Alvarado L."/>
            <person name="Berlin A."/>
            <person name="Chapman S.B."/>
            <person name="Chen Z."/>
            <person name="Freedman E."/>
            <person name="Gellesch M."/>
            <person name="Goldberg J."/>
            <person name="Griggs A."/>
            <person name="Gujja S."/>
            <person name="Heilman E.R."/>
            <person name="Heiman D."/>
            <person name="Hepburn T."/>
            <person name="Howarth C."/>
            <person name="Jen D."/>
            <person name="Larson L."/>
            <person name="Mehta T."/>
            <person name="Neiman D."/>
            <person name="Pearson M."/>
            <person name="Roberts A."/>
            <person name="Saif S."/>
            <person name="Shea T."/>
            <person name="Shenoy N."/>
            <person name="Sisk P."/>
            <person name="Stolte C."/>
            <person name="Sykes S."/>
            <person name="Walk T."/>
            <person name="White J."/>
            <person name="Yandava C."/>
            <person name="Haas B."/>
            <person name="Nusbaum C."/>
            <person name="Birren B."/>
        </authorList>
    </citation>
    <scope>NUCLEOTIDE SEQUENCE</scope>
    <source>
        <strain evidence="2">R3-111a-1</strain>
    </source>
</reference>
<feature type="compositionally biased region" description="Polar residues" evidence="1">
    <location>
        <begin position="119"/>
        <end position="131"/>
    </location>
</feature>
<proteinExistence type="predicted"/>
<dbReference type="AlphaFoldDB" id="J3PFJ7"/>
<reference evidence="2" key="3">
    <citation type="submission" date="2010-09" db="EMBL/GenBank/DDBJ databases">
        <title>Annotation of Gaeumannomyces graminis var. tritici R3-111a-1.</title>
        <authorList>
            <consortium name="The Broad Institute Genome Sequencing Platform"/>
            <person name="Ma L.-J."/>
            <person name="Dead R."/>
            <person name="Young S.K."/>
            <person name="Zeng Q."/>
            <person name="Gargeya S."/>
            <person name="Fitzgerald M."/>
            <person name="Haas B."/>
            <person name="Abouelleil A."/>
            <person name="Alvarado L."/>
            <person name="Arachchi H.M."/>
            <person name="Berlin A."/>
            <person name="Brown A."/>
            <person name="Chapman S.B."/>
            <person name="Chen Z."/>
            <person name="Dunbar C."/>
            <person name="Freedman E."/>
            <person name="Gearin G."/>
            <person name="Gellesch M."/>
            <person name="Goldberg J."/>
            <person name="Griggs A."/>
            <person name="Gujja S."/>
            <person name="Heiman D."/>
            <person name="Howarth C."/>
            <person name="Larson L."/>
            <person name="Lui A."/>
            <person name="MacDonald P.J.P."/>
            <person name="Mehta T."/>
            <person name="Montmayeur A."/>
            <person name="Murphy C."/>
            <person name="Neiman D."/>
            <person name="Pearson M."/>
            <person name="Priest M."/>
            <person name="Roberts A."/>
            <person name="Saif S."/>
            <person name="Shea T."/>
            <person name="Shenoy N."/>
            <person name="Sisk P."/>
            <person name="Stolte C."/>
            <person name="Sykes S."/>
            <person name="Yandava C."/>
            <person name="Wortman J."/>
            <person name="Nusbaum C."/>
            <person name="Birren B."/>
        </authorList>
    </citation>
    <scope>NUCLEOTIDE SEQUENCE</scope>
    <source>
        <strain evidence="2">R3-111a-1</strain>
    </source>
</reference>
<reference evidence="4" key="1">
    <citation type="submission" date="2010-07" db="EMBL/GenBank/DDBJ databases">
        <title>The genome sequence of Gaeumannomyces graminis var. tritici strain R3-111a-1.</title>
        <authorList>
            <consortium name="The Broad Institute Genome Sequencing Platform"/>
            <person name="Ma L.-J."/>
            <person name="Dead R."/>
            <person name="Young S."/>
            <person name="Zeng Q."/>
            <person name="Koehrsen M."/>
            <person name="Alvarado L."/>
            <person name="Berlin A."/>
            <person name="Chapman S.B."/>
            <person name="Chen Z."/>
            <person name="Freedman E."/>
            <person name="Gellesch M."/>
            <person name="Goldberg J."/>
            <person name="Griggs A."/>
            <person name="Gujja S."/>
            <person name="Heilman E.R."/>
            <person name="Heiman D."/>
            <person name="Hepburn T."/>
            <person name="Howarth C."/>
            <person name="Jen D."/>
            <person name="Larson L."/>
            <person name="Mehta T."/>
            <person name="Neiman D."/>
            <person name="Pearson M."/>
            <person name="Roberts A."/>
            <person name="Saif S."/>
            <person name="Shea T."/>
            <person name="Shenoy N."/>
            <person name="Sisk P."/>
            <person name="Stolte C."/>
            <person name="Sykes S."/>
            <person name="Walk T."/>
            <person name="White J."/>
            <person name="Yandava C."/>
            <person name="Haas B."/>
            <person name="Nusbaum C."/>
            <person name="Birren B."/>
        </authorList>
    </citation>
    <scope>NUCLEOTIDE SEQUENCE [LARGE SCALE GENOMIC DNA]</scope>
    <source>
        <strain evidence="4">R3-111a-1</strain>
    </source>
</reference>
<dbReference type="EnsemblFungi" id="EJT70099">
    <property type="protein sequence ID" value="EJT70099"/>
    <property type="gene ID" value="GGTG_12272"/>
</dbReference>
<feature type="region of interest" description="Disordered" evidence="1">
    <location>
        <begin position="106"/>
        <end position="141"/>
    </location>
</feature>
<reference evidence="3" key="5">
    <citation type="submission" date="2018-04" db="UniProtKB">
        <authorList>
            <consortium name="EnsemblFungi"/>
        </authorList>
    </citation>
    <scope>IDENTIFICATION</scope>
    <source>
        <strain evidence="3">R3-111a-1</strain>
    </source>
</reference>
<organism evidence="2">
    <name type="scientific">Gaeumannomyces tritici (strain R3-111a-1)</name>
    <name type="common">Wheat and barley take-all root rot fungus</name>
    <name type="synonym">Gaeumannomyces graminis var. tritici</name>
    <dbReference type="NCBI Taxonomy" id="644352"/>
    <lineage>
        <taxon>Eukaryota</taxon>
        <taxon>Fungi</taxon>
        <taxon>Dikarya</taxon>
        <taxon>Ascomycota</taxon>
        <taxon>Pezizomycotina</taxon>
        <taxon>Sordariomycetes</taxon>
        <taxon>Sordariomycetidae</taxon>
        <taxon>Magnaporthales</taxon>
        <taxon>Magnaporthaceae</taxon>
        <taxon>Gaeumannomyces</taxon>
    </lineage>
</organism>
<name>J3PFJ7_GAET3</name>
<sequence length="141" mass="14990">MPATATKAPPGPAGETAKKSVDTGKVAEEGVNGASKKTRRSWRKMLLAAIKKSQTPVQRITALRRQRLVTGMYVHGWGSLNRHSSTVGARPAARWVGVPDPLPYFADPPPEAARAVPLQRTTSHPGTSHPGTSMPLPSEPA</sequence>
<evidence type="ECO:0000313" key="4">
    <source>
        <dbReference type="Proteomes" id="UP000006039"/>
    </source>
</evidence>
<keyword evidence="4" id="KW-1185">Reference proteome</keyword>
<dbReference type="GeneID" id="20352730"/>
<gene>
    <name evidence="3" type="primary">20352730</name>
    <name evidence="2" type="ORF">GGTG_12272</name>
</gene>
<feature type="compositionally biased region" description="Basic and acidic residues" evidence="1">
    <location>
        <begin position="16"/>
        <end position="28"/>
    </location>
</feature>
<feature type="region of interest" description="Disordered" evidence="1">
    <location>
        <begin position="1"/>
        <end position="40"/>
    </location>
</feature>
<accession>J3PFJ7</accession>
<evidence type="ECO:0000313" key="3">
    <source>
        <dbReference type="EnsemblFungi" id="EJT70099"/>
    </source>
</evidence>
<evidence type="ECO:0000256" key="1">
    <source>
        <dbReference type="SAM" id="MobiDB-lite"/>
    </source>
</evidence>
<dbReference type="RefSeq" id="XP_009228433.1">
    <property type="nucleotide sequence ID" value="XM_009230169.1"/>
</dbReference>
<dbReference type="VEuPathDB" id="FungiDB:GGTG_12272"/>
<protein>
    <submittedName>
        <fullName evidence="2 3">Uncharacterized protein</fullName>
    </submittedName>
</protein>
<dbReference type="EMBL" id="GL385402">
    <property type="protein sequence ID" value="EJT70099.1"/>
    <property type="molecule type" value="Genomic_DNA"/>
</dbReference>
<reference evidence="3" key="4">
    <citation type="journal article" date="2015" name="G3 (Bethesda)">
        <title>Genome sequences of three phytopathogenic species of the Magnaporthaceae family of fungi.</title>
        <authorList>
            <person name="Okagaki L.H."/>
            <person name="Nunes C.C."/>
            <person name="Sailsbery J."/>
            <person name="Clay B."/>
            <person name="Brown D."/>
            <person name="John T."/>
            <person name="Oh Y."/>
            <person name="Young N."/>
            <person name="Fitzgerald M."/>
            <person name="Haas B.J."/>
            <person name="Zeng Q."/>
            <person name="Young S."/>
            <person name="Adiconis X."/>
            <person name="Fan L."/>
            <person name="Levin J.Z."/>
            <person name="Mitchell T.K."/>
            <person name="Okubara P.A."/>
            <person name="Farman M.L."/>
            <person name="Kohn L.M."/>
            <person name="Birren B."/>
            <person name="Ma L.-J."/>
            <person name="Dean R.A."/>
        </authorList>
    </citation>
    <scope>NUCLEOTIDE SEQUENCE</scope>
    <source>
        <strain evidence="3">R3-111a-1</strain>
    </source>
</reference>
<dbReference type="HOGENOM" id="CLU_1825411_0_0_1"/>
<evidence type="ECO:0000313" key="2">
    <source>
        <dbReference type="EMBL" id="EJT70099.1"/>
    </source>
</evidence>